<keyword evidence="3 7" id="KW-0812">Transmembrane</keyword>
<keyword evidence="5 7" id="KW-0472">Membrane</keyword>
<feature type="region of interest" description="Disordered" evidence="6">
    <location>
        <begin position="1"/>
        <end position="33"/>
    </location>
</feature>
<dbReference type="OrthoDB" id="9799990at2"/>
<evidence type="ECO:0000256" key="5">
    <source>
        <dbReference type="ARBA" id="ARBA00023136"/>
    </source>
</evidence>
<reference evidence="8 9" key="1">
    <citation type="submission" date="2018-01" db="EMBL/GenBank/DDBJ databases">
        <title>Whole genome analyses suggest that Burkholderia sensu lato contains two further novel genera in the rhizoxinica-symbiotica group Mycetohabitans gen. nov., and Trinickia gen. nov.: implications for the evolution of diazotrophy and nodulation in the Burkholderiaceae.</title>
        <authorList>
            <person name="Estrada-de los Santos P."/>
            <person name="Palmer M."/>
            <person name="Chavez-Ramirez B."/>
            <person name="Beukes C."/>
            <person name="Steenkamp E.T."/>
            <person name="Hirsch A.M."/>
            <person name="Manyaka P."/>
            <person name="Maluk M."/>
            <person name="Lafos M."/>
            <person name="Crook M."/>
            <person name="Gross E."/>
            <person name="Simon M.F."/>
            <person name="Bueno dos Reis Junior F."/>
            <person name="Poole P.S."/>
            <person name="Venter S.N."/>
            <person name="James E.K."/>
        </authorList>
    </citation>
    <scope>NUCLEOTIDE SEQUENCE [LARGE SCALE GENOMIC DNA]</scope>
    <source>
        <strain evidence="8 9">JPY 581</strain>
    </source>
</reference>
<dbReference type="PANTHER" id="PTHR32196:SF37">
    <property type="entry name" value="L-ARABINOSE TRANSPORT SYSTEM PERMEASE PROTEIN ARAH"/>
    <property type="match status" value="1"/>
</dbReference>
<organism evidence="8 9">
    <name type="scientific">Trinickia symbiotica</name>
    <dbReference type="NCBI Taxonomy" id="863227"/>
    <lineage>
        <taxon>Bacteria</taxon>
        <taxon>Pseudomonadati</taxon>
        <taxon>Pseudomonadota</taxon>
        <taxon>Betaproteobacteria</taxon>
        <taxon>Burkholderiales</taxon>
        <taxon>Burkholderiaceae</taxon>
        <taxon>Trinickia</taxon>
    </lineage>
</organism>
<dbReference type="Pfam" id="PF02653">
    <property type="entry name" value="BPD_transp_2"/>
    <property type="match status" value="1"/>
</dbReference>
<dbReference type="GO" id="GO:0005886">
    <property type="term" value="C:plasma membrane"/>
    <property type="evidence" value="ECO:0007669"/>
    <property type="project" value="UniProtKB-SubCell"/>
</dbReference>
<proteinExistence type="predicted"/>
<dbReference type="NCBIfam" id="NF008441">
    <property type="entry name" value="PRK11285.1"/>
    <property type="match status" value="1"/>
</dbReference>
<dbReference type="STRING" id="863227.GCA_000373005_01010"/>
<feature type="transmembrane region" description="Helical" evidence="7">
    <location>
        <begin position="76"/>
        <end position="96"/>
    </location>
</feature>
<evidence type="ECO:0000256" key="7">
    <source>
        <dbReference type="SAM" id="Phobius"/>
    </source>
</evidence>
<dbReference type="RefSeq" id="WP_018439540.1">
    <property type="nucleotide sequence ID" value="NZ_KB890165.1"/>
</dbReference>
<feature type="transmembrane region" description="Helical" evidence="7">
    <location>
        <begin position="193"/>
        <end position="214"/>
    </location>
</feature>
<keyword evidence="4 7" id="KW-1133">Transmembrane helix</keyword>
<comment type="subcellular location">
    <subcellularLocation>
        <location evidence="1">Cell membrane</location>
        <topology evidence="1">Multi-pass membrane protein</topology>
    </subcellularLocation>
</comment>
<feature type="transmembrane region" description="Helical" evidence="7">
    <location>
        <begin position="324"/>
        <end position="343"/>
    </location>
</feature>
<sequence>MQQPPSIRPAAEPALSSSQTSQASHGATRDAAPAPSNAAKLLRLVNKSGIVMVFVILFVMLSLVVPDFLTSRNIQGLLLSVTLIGSIAVTMMFVLALGEVDLSVASIVAFSGVVASMLITATHSVLFGVTVGVLAGGAVGLVNGVLVARYKINSLIVTLAMMEVVRGLAYIVSNGDAVMISEERFFDLGGGSFLGISYPIWSNIVGFIVFGFVLRKTVFGKNVLAVGGNSEAALLAGLPVTRIKIAVFVLQGLVTGFAGVMLASRMSLGDPKTSVGLELGVISACVLGGVSLTGGVATISGVLVGVLIMGSVQDAMSLMNVPTFYQYLIRGGILLLAVLFDHVRRTRRVR</sequence>
<dbReference type="GO" id="GO:0022857">
    <property type="term" value="F:transmembrane transporter activity"/>
    <property type="evidence" value="ECO:0007669"/>
    <property type="project" value="InterPro"/>
</dbReference>
<dbReference type="PANTHER" id="PTHR32196">
    <property type="entry name" value="ABC TRANSPORTER PERMEASE PROTEIN YPHD-RELATED-RELATED"/>
    <property type="match status" value="1"/>
</dbReference>
<feature type="transmembrane region" description="Helical" evidence="7">
    <location>
        <begin position="50"/>
        <end position="69"/>
    </location>
</feature>
<dbReference type="EC" id="3.6.3.17" evidence="8"/>
<comment type="caution">
    <text evidence="8">The sequence shown here is derived from an EMBL/GenBank/DDBJ whole genome shotgun (WGS) entry which is preliminary data.</text>
</comment>
<keyword evidence="9" id="KW-1185">Reference proteome</keyword>
<feature type="transmembrane region" description="Helical" evidence="7">
    <location>
        <begin position="102"/>
        <end position="119"/>
    </location>
</feature>
<keyword evidence="2" id="KW-1003">Cell membrane</keyword>
<feature type="transmembrane region" description="Helical" evidence="7">
    <location>
        <begin position="126"/>
        <end position="146"/>
    </location>
</feature>
<evidence type="ECO:0000256" key="1">
    <source>
        <dbReference type="ARBA" id="ARBA00004651"/>
    </source>
</evidence>
<feature type="compositionally biased region" description="Polar residues" evidence="6">
    <location>
        <begin position="15"/>
        <end position="25"/>
    </location>
</feature>
<dbReference type="CDD" id="cd06579">
    <property type="entry name" value="TM_PBP1_transp_AraH_like"/>
    <property type="match status" value="1"/>
</dbReference>
<evidence type="ECO:0000313" key="8">
    <source>
        <dbReference type="EMBL" id="PMS38531.1"/>
    </source>
</evidence>
<feature type="transmembrane region" description="Helical" evidence="7">
    <location>
        <begin position="275"/>
        <end position="304"/>
    </location>
</feature>
<dbReference type="Proteomes" id="UP000235777">
    <property type="component" value="Unassembled WGS sequence"/>
</dbReference>
<evidence type="ECO:0000256" key="2">
    <source>
        <dbReference type="ARBA" id="ARBA00022475"/>
    </source>
</evidence>
<evidence type="ECO:0000313" key="9">
    <source>
        <dbReference type="Proteomes" id="UP000235777"/>
    </source>
</evidence>
<evidence type="ECO:0000256" key="6">
    <source>
        <dbReference type="SAM" id="MobiDB-lite"/>
    </source>
</evidence>
<keyword evidence="8" id="KW-0378">Hydrolase</keyword>
<feature type="transmembrane region" description="Helical" evidence="7">
    <location>
        <begin position="152"/>
        <end position="172"/>
    </location>
</feature>
<dbReference type="InterPro" id="IPR001851">
    <property type="entry name" value="ABC_transp_permease"/>
</dbReference>
<protein>
    <submittedName>
        <fullName evidence="8">L-arabinose ABC transporter permease AraH</fullName>
        <ecNumber evidence="8">3.6.3.17</ecNumber>
    </submittedName>
</protein>
<gene>
    <name evidence="8" type="primary">araH</name>
    <name evidence="8" type="ORF">C0Z20_01230</name>
</gene>
<name>A0A2N7XA92_9BURK</name>
<accession>A0A2N7XA92</accession>
<dbReference type="GO" id="GO:0016787">
    <property type="term" value="F:hydrolase activity"/>
    <property type="evidence" value="ECO:0007669"/>
    <property type="project" value="UniProtKB-KW"/>
</dbReference>
<dbReference type="AlphaFoldDB" id="A0A2N7XA92"/>
<dbReference type="EMBL" id="PNYC01000001">
    <property type="protein sequence ID" value="PMS38531.1"/>
    <property type="molecule type" value="Genomic_DNA"/>
</dbReference>
<evidence type="ECO:0000256" key="3">
    <source>
        <dbReference type="ARBA" id="ARBA00022692"/>
    </source>
</evidence>
<evidence type="ECO:0000256" key="4">
    <source>
        <dbReference type="ARBA" id="ARBA00022989"/>
    </source>
</evidence>